<protein>
    <submittedName>
        <fullName evidence="3">RNA-binding protein 43</fullName>
    </submittedName>
</protein>
<feature type="non-terminal residue" evidence="3">
    <location>
        <position position="1"/>
    </location>
</feature>
<keyword evidence="4" id="KW-1185">Reference proteome</keyword>
<feature type="region of interest" description="Disordered" evidence="1">
    <location>
        <begin position="154"/>
        <end position="183"/>
    </location>
</feature>
<organism evidence="3 4">
    <name type="scientific">Clarias magur</name>
    <name type="common">Asian catfish</name>
    <name type="synonym">Macropteronotus magur</name>
    <dbReference type="NCBI Taxonomy" id="1594786"/>
    <lineage>
        <taxon>Eukaryota</taxon>
        <taxon>Metazoa</taxon>
        <taxon>Chordata</taxon>
        <taxon>Craniata</taxon>
        <taxon>Vertebrata</taxon>
        <taxon>Euteleostomi</taxon>
        <taxon>Actinopterygii</taxon>
        <taxon>Neopterygii</taxon>
        <taxon>Teleostei</taxon>
        <taxon>Ostariophysi</taxon>
        <taxon>Siluriformes</taxon>
        <taxon>Clariidae</taxon>
        <taxon>Clarias</taxon>
    </lineage>
</organism>
<dbReference type="InterPro" id="IPR012677">
    <property type="entry name" value="Nucleotide-bd_a/b_plait_sf"/>
</dbReference>
<dbReference type="OrthoDB" id="9948435at2759"/>
<feature type="non-terminal residue" evidence="3">
    <location>
        <position position="183"/>
    </location>
</feature>
<dbReference type="InterPro" id="IPR009909">
    <property type="entry name" value="Nmi/IFP35_dom"/>
</dbReference>
<comment type="caution">
    <text evidence="3">The sequence shown here is derived from an EMBL/GenBank/DDBJ whole genome shotgun (WGS) entry which is preliminary data.</text>
</comment>
<evidence type="ECO:0000313" key="4">
    <source>
        <dbReference type="Proteomes" id="UP000727407"/>
    </source>
</evidence>
<evidence type="ECO:0000259" key="2">
    <source>
        <dbReference type="Pfam" id="PF07292"/>
    </source>
</evidence>
<dbReference type="AlphaFoldDB" id="A0A8J4T9X6"/>
<dbReference type="Proteomes" id="UP000727407">
    <property type="component" value="Unassembled WGS sequence"/>
</dbReference>
<dbReference type="EMBL" id="QNUK01000503">
    <property type="protein sequence ID" value="KAF5892421.1"/>
    <property type="molecule type" value="Genomic_DNA"/>
</dbReference>
<name>A0A8J4T9X6_CLAMG</name>
<reference evidence="3" key="1">
    <citation type="submission" date="2020-07" db="EMBL/GenBank/DDBJ databases">
        <title>Clarias magur genome sequencing, assembly and annotation.</title>
        <authorList>
            <person name="Kushwaha B."/>
            <person name="Kumar R."/>
            <person name="Das P."/>
            <person name="Joshi C.G."/>
            <person name="Kumar D."/>
            <person name="Nagpure N.S."/>
            <person name="Pandey M."/>
            <person name="Agarwal S."/>
            <person name="Srivastava S."/>
            <person name="Singh M."/>
            <person name="Sahoo L."/>
            <person name="Jayasankar P."/>
            <person name="Meher P.K."/>
            <person name="Koringa P.G."/>
            <person name="Iquebal M.A."/>
            <person name="Das S.P."/>
            <person name="Bit A."/>
            <person name="Patnaik S."/>
            <person name="Patel N."/>
            <person name="Shah T.M."/>
            <person name="Hinsu A."/>
            <person name="Jena J.K."/>
        </authorList>
    </citation>
    <scope>NUCLEOTIDE SEQUENCE</scope>
    <source>
        <strain evidence="3">CIFAMagur01</strain>
        <tissue evidence="3">Testis</tissue>
    </source>
</reference>
<dbReference type="PANTHER" id="PTHR15225:SF8">
    <property type="entry name" value="RNA-BINDING PROTEIN 43"/>
    <property type="match status" value="1"/>
</dbReference>
<dbReference type="Gene3D" id="3.30.70.330">
    <property type="match status" value="1"/>
</dbReference>
<evidence type="ECO:0000313" key="3">
    <source>
        <dbReference type="EMBL" id="KAF5892421.1"/>
    </source>
</evidence>
<dbReference type="PANTHER" id="PTHR15225">
    <property type="entry name" value="INTERFERON-INDUCED PROTEIN 35/NMI N-MYC/STAT INTERACTING PROTEIN"/>
    <property type="match status" value="1"/>
</dbReference>
<proteinExistence type="predicted"/>
<dbReference type="Pfam" id="PF07292">
    <property type="entry name" value="NID"/>
    <property type="match status" value="1"/>
</dbReference>
<gene>
    <name evidence="3" type="ORF">DAT39_017877</name>
</gene>
<feature type="domain" description="NID" evidence="2">
    <location>
        <begin position="7"/>
        <end position="42"/>
    </location>
</feature>
<accession>A0A8J4T9X6</accession>
<evidence type="ECO:0000256" key="1">
    <source>
        <dbReference type="SAM" id="MobiDB-lite"/>
    </source>
</evidence>
<sequence length="183" mass="20684">TEVIMEPMVIEVHGVPAISSHDRMTDQLKIHFLKRSNCGGDVLMVIYPTSTPGQAFVIFESPEVPKVLEWKHILEVDSRFYPIGVKKALLSEVDMPVETSLDLSMFPKQENTVLKCLVYYGFNVKYINADHVQLHGSFLKLKLLRSKLMQLQDHEHQSHESSSTAFHNGTTLGYGMGRNSVDP</sequence>